<dbReference type="Pfam" id="PF10593">
    <property type="entry name" value="Z1"/>
    <property type="match status" value="1"/>
</dbReference>
<dbReference type="STRING" id="1385513.N780_08590"/>
<keyword evidence="2" id="KW-0378">Hydrolase</keyword>
<dbReference type="Proteomes" id="UP000030153">
    <property type="component" value="Unassembled WGS sequence"/>
</dbReference>
<dbReference type="EMBL" id="AVBG01000007">
    <property type="protein sequence ID" value="KGP91257.1"/>
    <property type="molecule type" value="Genomic_DNA"/>
</dbReference>
<keyword evidence="2" id="KW-0255">Endonuclease</keyword>
<name>A0A0A2USG8_9BACI</name>
<dbReference type="AlphaFoldDB" id="A0A0A2USG8"/>
<keyword evidence="3" id="KW-1185">Reference proteome</keyword>
<dbReference type="InterPro" id="IPR018310">
    <property type="entry name" value="Put_endonuclease_Z1-dom"/>
</dbReference>
<evidence type="ECO:0000259" key="1">
    <source>
        <dbReference type="Pfam" id="PF10593"/>
    </source>
</evidence>
<sequence length="944" mass="108228">MKDLSMPCYDGYRNWIRDVRKKGLKWSEIEMGRSEDEEGLRAFLNNLEFTFLYEHLENEEWKEIVKRIKRNEEESEYFQARSKSAMITDSTQNNGSEIPMDEKSSWQLYKSQLKEKGFKETAIDEIEKSSVSILKRLSNDTRDVEPVKGMVVGNVQSGKTANMAALMAMAADHGWNMFIVLSGMVENLRKQTQERLIQDLNHPGNIHWRPLENVNAHAPFSSQTANLHLHDSKNAHLYVCLKNKKRLEGLIDWMQKDPNKYKQMKVLVIDDEADQGSINTADVTTDERKAINRLIVNLVAGKTKNDKVSYAQPKAMNYISYTATPYANFLNEYSDESLYPSSFIKTLSTVTQYFGPKEIFGVEGNEKHQGMDIVREIDDNDYNEIKTMQKGEHNKLPDSLKDSICWFLCATASMKLNGYKKPISMMVHTSQKQEHHTHVANSIREWLKKESQRNLLRHCEKVWKRETNRFNYDDFTEAYPDYSGNHEKMYGFMPFNKIEASIATLIKDVTHIPLDDNEELDYHQNIHLCVDNSANNGLNDEGMYVRLAYPDEKKNEELGHATAFIVVGGTTLSRGLTIEGLVSTYFLRGSLQADTLMQMGRWFGYRPKYELYPRIWMTEDTKEKFEFLATLEYELRDTLQQFSIGSADPSTFGPRVKNTPRPTWLRVTSNDKQQSALKVQLDFTGTSPQTIFFENDEEKMRHNKELTESFLSELSGEEVSDFKNSYVYRNVKFNDIASKLLEKFSFHQKTRTFGKDELPAFIDWIKNVTENGDLGDWNVVVSGKGNVNNEKENEWSFSNGLSVGKVTRNKKKNSSDETTFNIGVLRAPKDLLADVKQEKLTEESKKKLSSSNPNVTQIRQEAELGSTPQLLIYCIDQGSTVGEKQSENINKEGDRRINLDAPEDIIGISVRIPGINPKTGASYGGLQIDIPVDKMKDKGGLEEE</sequence>
<accession>A0A0A2USG8</accession>
<evidence type="ECO:0000313" key="2">
    <source>
        <dbReference type="EMBL" id="KGP91257.1"/>
    </source>
</evidence>
<feature type="domain" description="Putative endonuclease Z1" evidence="1">
    <location>
        <begin position="399"/>
        <end position="660"/>
    </location>
</feature>
<keyword evidence="2" id="KW-0540">Nuclease</keyword>
<gene>
    <name evidence="2" type="ORF">N780_08590</name>
</gene>
<proteinExistence type="predicted"/>
<reference evidence="2 3" key="1">
    <citation type="submission" date="2013-08" db="EMBL/GenBank/DDBJ databases">
        <title>Genome of Pontibacillus chungwhensis.</title>
        <authorList>
            <person name="Wang Q."/>
            <person name="Wang G."/>
        </authorList>
    </citation>
    <scope>NUCLEOTIDE SEQUENCE [LARGE SCALE GENOMIC DNA]</scope>
    <source>
        <strain evidence="2 3">BH030062</strain>
    </source>
</reference>
<organism evidence="2 3">
    <name type="scientific">Pontibacillus chungwhensis BH030062</name>
    <dbReference type="NCBI Taxonomy" id="1385513"/>
    <lineage>
        <taxon>Bacteria</taxon>
        <taxon>Bacillati</taxon>
        <taxon>Bacillota</taxon>
        <taxon>Bacilli</taxon>
        <taxon>Bacillales</taxon>
        <taxon>Bacillaceae</taxon>
        <taxon>Pontibacillus</taxon>
    </lineage>
</organism>
<dbReference type="GO" id="GO:0004519">
    <property type="term" value="F:endonuclease activity"/>
    <property type="evidence" value="ECO:0007669"/>
    <property type="project" value="UniProtKB-KW"/>
</dbReference>
<protein>
    <submittedName>
        <fullName evidence="2">Endonuclease</fullName>
    </submittedName>
</protein>
<dbReference type="RefSeq" id="WP_036783653.1">
    <property type="nucleotide sequence ID" value="NZ_AVBG01000007.1"/>
</dbReference>
<evidence type="ECO:0000313" key="3">
    <source>
        <dbReference type="Proteomes" id="UP000030153"/>
    </source>
</evidence>
<comment type="caution">
    <text evidence="2">The sequence shown here is derived from an EMBL/GenBank/DDBJ whole genome shotgun (WGS) entry which is preliminary data.</text>
</comment>
<dbReference type="eggNOG" id="COG1100">
    <property type="taxonomic scope" value="Bacteria"/>
</dbReference>